<feature type="compositionally biased region" description="Low complexity" evidence="1">
    <location>
        <begin position="457"/>
        <end position="469"/>
    </location>
</feature>
<dbReference type="AlphaFoldDB" id="A0A835YZQ9"/>
<proteinExistence type="predicted"/>
<evidence type="ECO:0000313" key="3">
    <source>
        <dbReference type="Proteomes" id="UP000664859"/>
    </source>
</evidence>
<protein>
    <submittedName>
        <fullName evidence="2">Uncharacterized protein</fullName>
    </submittedName>
</protein>
<dbReference type="Proteomes" id="UP000664859">
    <property type="component" value="Unassembled WGS sequence"/>
</dbReference>
<name>A0A835YZQ9_9STRA</name>
<evidence type="ECO:0000256" key="1">
    <source>
        <dbReference type="SAM" id="MobiDB-lite"/>
    </source>
</evidence>
<organism evidence="2 3">
    <name type="scientific">Tribonema minus</name>
    <dbReference type="NCBI Taxonomy" id="303371"/>
    <lineage>
        <taxon>Eukaryota</taxon>
        <taxon>Sar</taxon>
        <taxon>Stramenopiles</taxon>
        <taxon>Ochrophyta</taxon>
        <taxon>PX clade</taxon>
        <taxon>Xanthophyceae</taxon>
        <taxon>Tribonematales</taxon>
        <taxon>Tribonemataceae</taxon>
        <taxon>Tribonema</taxon>
    </lineage>
</organism>
<evidence type="ECO:0000313" key="2">
    <source>
        <dbReference type="EMBL" id="KAG5179568.1"/>
    </source>
</evidence>
<reference evidence="2" key="1">
    <citation type="submission" date="2021-02" db="EMBL/GenBank/DDBJ databases">
        <title>First Annotated Genome of the Yellow-green Alga Tribonema minus.</title>
        <authorList>
            <person name="Mahan K.M."/>
        </authorList>
    </citation>
    <scope>NUCLEOTIDE SEQUENCE</scope>
    <source>
        <strain evidence="2">UTEX B ZZ1240</strain>
    </source>
</reference>
<feature type="region of interest" description="Disordered" evidence="1">
    <location>
        <begin position="457"/>
        <end position="479"/>
    </location>
</feature>
<dbReference type="EMBL" id="JAFCMP010000457">
    <property type="protein sequence ID" value="KAG5179568.1"/>
    <property type="molecule type" value="Genomic_DNA"/>
</dbReference>
<keyword evidence="3" id="KW-1185">Reference proteome</keyword>
<gene>
    <name evidence="2" type="ORF">JKP88DRAFT_349925</name>
</gene>
<dbReference type="OrthoDB" id="10423594at2759"/>
<feature type="compositionally biased region" description="Basic residues" evidence="1">
    <location>
        <begin position="470"/>
        <end position="479"/>
    </location>
</feature>
<accession>A0A835YZQ9</accession>
<sequence>MSTIMALAGPEDRMTVAVVGPKSGISQAVADRLMAEGGARNIVYLGDEILGLGSSGASVVILAGDAGEGSAPADDLVLRALPSLPSSLQYLLYVSPSEVEAAPAEDTSAGAKPSGGVAGLVSLFKGGPESPLTAVRQLTTGQSAAKVIVMHTGRLFGPAAGPDPVPFLTGPKAEPKLNECWARRAALVGVGTLLAQTRGAATKRATAAAAVAQYLRSGGVAPAARGAEFSVVSADGPPPSEEEWAEELARVGGDAAAGAAVLAIEFDAMPRRDALVQWLTESWGPATLRRVESNMIRSGARPVRAAALRAAPASAYAPGGGAEVIWEAPTRNLEVEVTGRLQPKAAAAQQQALIASRRSTQVLLRDEPGSAGMRVVRCDGAGAPQIVPLVGEDEIVQSLLEGINAVAYARGYVTRKTSAAAATAAAAKATAAATAAAAAVVPARAAEEEATAAAAVAAAQGVEGPAKPAAKGRGRRARR</sequence>
<comment type="caution">
    <text evidence="2">The sequence shown here is derived from an EMBL/GenBank/DDBJ whole genome shotgun (WGS) entry which is preliminary data.</text>
</comment>